<dbReference type="Pfam" id="PF13837">
    <property type="entry name" value="Myb_DNA-bind_4"/>
    <property type="match status" value="1"/>
</dbReference>
<evidence type="ECO:0000313" key="3">
    <source>
        <dbReference type="Proteomes" id="UP000789572"/>
    </source>
</evidence>
<dbReference type="EMBL" id="CAJVPJ010001117">
    <property type="protein sequence ID" value="CAG8576203.1"/>
    <property type="molecule type" value="Genomic_DNA"/>
</dbReference>
<dbReference type="InterPro" id="IPR044822">
    <property type="entry name" value="Myb_DNA-bind_4"/>
</dbReference>
<organism evidence="2 3">
    <name type="scientific">Paraglomus occultum</name>
    <dbReference type="NCBI Taxonomy" id="144539"/>
    <lineage>
        <taxon>Eukaryota</taxon>
        <taxon>Fungi</taxon>
        <taxon>Fungi incertae sedis</taxon>
        <taxon>Mucoromycota</taxon>
        <taxon>Glomeromycotina</taxon>
        <taxon>Glomeromycetes</taxon>
        <taxon>Paraglomerales</taxon>
        <taxon>Paraglomeraceae</taxon>
        <taxon>Paraglomus</taxon>
    </lineage>
</organism>
<dbReference type="Proteomes" id="UP000789572">
    <property type="component" value="Unassembled WGS sequence"/>
</dbReference>
<sequence length="240" mass="28577">MKRSYSNQKKSDDVFIYMYNPSLEPTPTPNIDLPTQSNCTTEINEVNEINHLENFVNEHTDESGMANIKRQKQWGRNETLALLEIMKNYYKALNTAKSLSQKAKIWQNICEQFDTLYPNRSEKGYKKKYKNTEQRFIDRWEKLLAEYKKMQDNNRRTGAERMEFEYQEEIQDIVTDDPVFNEVYDSANRATSMSEKKKREKRNETLELIAQLHEQSRNENREFQNRLLTVLETFLSSIGN</sequence>
<name>A0A9N9BPI6_9GLOM</name>
<protein>
    <submittedName>
        <fullName evidence="2">4178_t:CDS:1</fullName>
    </submittedName>
</protein>
<gene>
    <name evidence="2" type="ORF">POCULU_LOCUS6252</name>
</gene>
<dbReference type="Gene3D" id="1.10.10.60">
    <property type="entry name" value="Homeodomain-like"/>
    <property type="match status" value="1"/>
</dbReference>
<proteinExistence type="predicted"/>
<keyword evidence="3" id="KW-1185">Reference proteome</keyword>
<feature type="domain" description="Myb/SANT-like DNA-binding" evidence="1">
    <location>
        <begin position="72"/>
        <end position="172"/>
    </location>
</feature>
<reference evidence="2" key="1">
    <citation type="submission" date="2021-06" db="EMBL/GenBank/DDBJ databases">
        <authorList>
            <person name="Kallberg Y."/>
            <person name="Tangrot J."/>
            <person name="Rosling A."/>
        </authorList>
    </citation>
    <scope>NUCLEOTIDE SEQUENCE</scope>
    <source>
        <strain evidence="2">IA702</strain>
    </source>
</reference>
<evidence type="ECO:0000313" key="2">
    <source>
        <dbReference type="EMBL" id="CAG8576203.1"/>
    </source>
</evidence>
<accession>A0A9N9BPI6</accession>
<comment type="caution">
    <text evidence="2">The sequence shown here is derived from an EMBL/GenBank/DDBJ whole genome shotgun (WGS) entry which is preliminary data.</text>
</comment>
<dbReference type="OrthoDB" id="5555415at2759"/>
<dbReference type="AlphaFoldDB" id="A0A9N9BPI6"/>
<evidence type="ECO:0000259" key="1">
    <source>
        <dbReference type="Pfam" id="PF13837"/>
    </source>
</evidence>